<evidence type="ECO:0000313" key="2">
    <source>
        <dbReference type="Proteomes" id="UP000594638"/>
    </source>
</evidence>
<comment type="caution">
    <text evidence="1">The sequence shown here is derived from an EMBL/GenBank/DDBJ whole genome shotgun (WGS) entry which is preliminary data.</text>
</comment>
<dbReference type="Proteomes" id="UP000594638">
    <property type="component" value="Unassembled WGS sequence"/>
</dbReference>
<accession>A0A8S0V857</accession>
<dbReference type="Gramene" id="OE9A066201T1">
    <property type="protein sequence ID" value="OE9A066201C1"/>
    <property type="gene ID" value="OE9A066201"/>
</dbReference>
<keyword evidence="2" id="KW-1185">Reference proteome</keyword>
<evidence type="ECO:0000313" key="1">
    <source>
        <dbReference type="EMBL" id="CAA3027784.1"/>
    </source>
</evidence>
<sequence>MNTNVYASKLVFLPVQSIKIEIAVSDGILVLTSLLARDGHASGGEMMDGGAVGVEVKTIDGKSRVPSVKPTVWPENN</sequence>
<organism evidence="1 2">
    <name type="scientific">Olea europaea subsp. europaea</name>
    <dbReference type="NCBI Taxonomy" id="158383"/>
    <lineage>
        <taxon>Eukaryota</taxon>
        <taxon>Viridiplantae</taxon>
        <taxon>Streptophyta</taxon>
        <taxon>Embryophyta</taxon>
        <taxon>Tracheophyta</taxon>
        <taxon>Spermatophyta</taxon>
        <taxon>Magnoliopsida</taxon>
        <taxon>eudicotyledons</taxon>
        <taxon>Gunneridae</taxon>
        <taxon>Pentapetalae</taxon>
        <taxon>asterids</taxon>
        <taxon>lamiids</taxon>
        <taxon>Lamiales</taxon>
        <taxon>Oleaceae</taxon>
        <taxon>Oleeae</taxon>
        <taxon>Olea</taxon>
    </lineage>
</organism>
<name>A0A8S0V857_OLEEU</name>
<dbReference type="EMBL" id="CACTIH010009220">
    <property type="protein sequence ID" value="CAA3027784.1"/>
    <property type="molecule type" value="Genomic_DNA"/>
</dbReference>
<proteinExistence type="predicted"/>
<protein>
    <submittedName>
        <fullName evidence="1">Uncharacterized protein</fullName>
    </submittedName>
</protein>
<gene>
    <name evidence="1" type="ORF">OLEA9_A066201</name>
</gene>
<reference evidence="1 2" key="1">
    <citation type="submission" date="2019-12" db="EMBL/GenBank/DDBJ databases">
        <authorList>
            <person name="Alioto T."/>
            <person name="Alioto T."/>
            <person name="Gomez Garrido J."/>
        </authorList>
    </citation>
    <scope>NUCLEOTIDE SEQUENCE [LARGE SCALE GENOMIC DNA]</scope>
</reference>
<dbReference type="AlphaFoldDB" id="A0A8S0V857"/>